<feature type="transmembrane region" description="Helical" evidence="1">
    <location>
        <begin position="57"/>
        <end position="78"/>
    </location>
</feature>
<accession>A0A1M4W590</accession>
<keyword evidence="1" id="KW-0812">Transmembrane</keyword>
<dbReference type="STRING" id="1122133.SAMN02745157_0880"/>
<keyword evidence="3" id="KW-1185">Reference proteome</keyword>
<proteinExistence type="predicted"/>
<dbReference type="RefSeq" id="WP_073051530.1">
    <property type="nucleotide sequence ID" value="NZ_FQUP01000001.1"/>
</dbReference>
<keyword evidence="1" id="KW-1133">Transmembrane helix</keyword>
<evidence type="ECO:0000256" key="1">
    <source>
        <dbReference type="SAM" id="Phobius"/>
    </source>
</evidence>
<feature type="transmembrane region" description="Helical" evidence="1">
    <location>
        <begin position="25"/>
        <end position="51"/>
    </location>
</feature>
<keyword evidence="1" id="KW-0472">Membrane</keyword>
<dbReference type="EMBL" id="FQUP01000001">
    <property type="protein sequence ID" value="SHE76263.1"/>
    <property type="molecule type" value="Genomic_DNA"/>
</dbReference>
<name>A0A1M4W590_9HYPH</name>
<dbReference type="GO" id="GO:0016780">
    <property type="term" value="F:phosphotransferase activity, for other substituted phosphate groups"/>
    <property type="evidence" value="ECO:0007669"/>
    <property type="project" value="InterPro"/>
</dbReference>
<dbReference type="GO" id="GO:0016020">
    <property type="term" value="C:membrane"/>
    <property type="evidence" value="ECO:0007669"/>
    <property type="project" value="InterPro"/>
</dbReference>
<dbReference type="Proteomes" id="UP000184485">
    <property type="component" value="Unassembled WGS sequence"/>
</dbReference>
<evidence type="ECO:0000313" key="3">
    <source>
        <dbReference type="Proteomes" id="UP000184485"/>
    </source>
</evidence>
<dbReference type="AlphaFoldDB" id="A0A1M4W590"/>
<gene>
    <name evidence="2" type="ORF">SAMN02745157_0880</name>
</gene>
<dbReference type="InterPro" id="IPR000462">
    <property type="entry name" value="CDP-OH_P_trans"/>
</dbReference>
<dbReference type="Gene3D" id="1.20.120.1760">
    <property type="match status" value="1"/>
</dbReference>
<feature type="transmembrane region" description="Helical" evidence="1">
    <location>
        <begin position="162"/>
        <end position="190"/>
    </location>
</feature>
<keyword evidence="2" id="KW-0808">Transferase</keyword>
<dbReference type="InterPro" id="IPR043130">
    <property type="entry name" value="CDP-OH_PTrfase_TM_dom"/>
</dbReference>
<evidence type="ECO:0000313" key="2">
    <source>
        <dbReference type="EMBL" id="SHE76263.1"/>
    </source>
</evidence>
<sequence length="204" mass="21344">MASVYDLKPRFQALLRPLVRQLARLGIIANQVTIAAALLSLAAGAALALLAGSRASLLLMPLVLFLRMALNAIDGMLAREHGQKSRLGALLNEIGDVVSDGALYLALVPALAPFGATAAPIIVFVFAAVLTEFTGVLGLTIGGQRRYDGPMGKSDRAAAIGFVTFIIALGVRGGVWLDVVMTLLALLAIWTSVRRARASLGETP</sequence>
<dbReference type="Pfam" id="PF01066">
    <property type="entry name" value="CDP-OH_P_transf"/>
    <property type="match status" value="1"/>
</dbReference>
<protein>
    <submittedName>
        <fullName evidence="2">CDP-diacylglycerol--glycerol-3-phosphate 3-phosphatidyltransferase</fullName>
    </submittedName>
</protein>
<feature type="transmembrane region" description="Helical" evidence="1">
    <location>
        <begin position="118"/>
        <end position="141"/>
    </location>
</feature>
<dbReference type="GO" id="GO:0008654">
    <property type="term" value="P:phospholipid biosynthetic process"/>
    <property type="evidence" value="ECO:0007669"/>
    <property type="project" value="InterPro"/>
</dbReference>
<organism evidence="2 3">
    <name type="scientific">Kaistia soli DSM 19436</name>
    <dbReference type="NCBI Taxonomy" id="1122133"/>
    <lineage>
        <taxon>Bacteria</taxon>
        <taxon>Pseudomonadati</taxon>
        <taxon>Pseudomonadota</taxon>
        <taxon>Alphaproteobacteria</taxon>
        <taxon>Hyphomicrobiales</taxon>
        <taxon>Kaistiaceae</taxon>
        <taxon>Kaistia</taxon>
    </lineage>
</organism>
<dbReference type="OrthoDB" id="1034332at2"/>
<reference evidence="2 3" key="1">
    <citation type="submission" date="2016-11" db="EMBL/GenBank/DDBJ databases">
        <authorList>
            <person name="Jaros S."/>
            <person name="Januszkiewicz K."/>
            <person name="Wedrychowicz H."/>
        </authorList>
    </citation>
    <scope>NUCLEOTIDE SEQUENCE [LARGE SCALE GENOMIC DNA]</scope>
    <source>
        <strain evidence="2 3">DSM 19436</strain>
    </source>
</reference>